<dbReference type="AlphaFoldDB" id="A0A4D4LP89"/>
<name>A0A4D4LP89_STRVO</name>
<sequence>MGSEWSEGEVTIEEAHEDLLTRFLYEVSTPELFEPVTTETCERWLRLMRGAGS</sequence>
<keyword evidence="2" id="KW-1185">Reference proteome</keyword>
<protein>
    <submittedName>
        <fullName evidence="1">Uncharacterized protein</fullName>
    </submittedName>
</protein>
<evidence type="ECO:0000313" key="2">
    <source>
        <dbReference type="Proteomes" id="UP000301309"/>
    </source>
</evidence>
<gene>
    <name evidence="1" type="ORF">SVIO_106700</name>
</gene>
<dbReference type="Proteomes" id="UP000301309">
    <property type="component" value="Unassembled WGS sequence"/>
</dbReference>
<accession>A0A4D4LP89</accession>
<reference evidence="1 2" key="1">
    <citation type="journal article" date="2020" name="Int. J. Syst. Evol. Microbiol.">
        <title>Reclassification of Streptomyces castelarensis and Streptomyces sporoclivatus as later heterotypic synonyms of Streptomyces antimycoticus.</title>
        <authorList>
            <person name="Komaki H."/>
            <person name="Tamura T."/>
        </authorList>
    </citation>
    <scope>NUCLEOTIDE SEQUENCE [LARGE SCALE GENOMIC DNA]</scope>
    <source>
        <strain evidence="1 2">NBRC 13459</strain>
    </source>
</reference>
<proteinExistence type="predicted"/>
<dbReference type="EMBL" id="BJHW01000002">
    <property type="protein sequence ID" value="GDY60047.1"/>
    <property type="molecule type" value="Genomic_DNA"/>
</dbReference>
<comment type="caution">
    <text evidence="1">The sequence shown here is derived from an EMBL/GenBank/DDBJ whole genome shotgun (WGS) entry which is preliminary data.</text>
</comment>
<organism evidence="1 2">
    <name type="scientific">Streptomyces violaceusniger</name>
    <dbReference type="NCBI Taxonomy" id="68280"/>
    <lineage>
        <taxon>Bacteria</taxon>
        <taxon>Bacillati</taxon>
        <taxon>Actinomycetota</taxon>
        <taxon>Actinomycetes</taxon>
        <taxon>Kitasatosporales</taxon>
        <taxon>Streptomycetaceae</taxon>
        <taxon>Streptomyces</taxon>
        <taxon>Streptomyces violaceusniger group</taxon>
    </lineage>
</organism>
<evidence type="ECO:0000313" key="1">
    <source>
        <dbReference type="EMBL" id="GDY60047.1"/>
    </source>
</evidence>